<keyword evidence="2" id="KW-1185">Reference proteome</keyword>
<dbReference type="Proteomes" id="UP001235094">
    <property type="component" value="Unassembled WGS sequence"/>
</dbReference>
<gene>
    <name evidence="1" type="ORF">QOZ99_001794</name>
</gene>
<evidence type="ECO:0000313" key="2">
    <source>
        <dbReference type="Proteomes" id="UP001235094"/>
    </source>
</evidence>
<sequence>MAERKDGGPAFPVQNANYTHAYGGAPGMSLRDWFAGQVLSSVASYMIENAYKDETSREEGIINAVHLSYDIADAMVAERSGPTITDADLFNCWSGGVSPTPEEIARFDWLEVGGVRDVSEPGDNGTHMEACDDADAEFWSVYGHYRPTATHVGCECITDGPPGDKERAWAIAEHLGRLWNLPVRER</sequence>
<evidence type="ECO:0000313" key="1">
    <source>
        <dbReference type="EMBL" id="MDQ0510906.1"/>
    </source>
</evidence>
<comment type="caution">
    <text evidence="1">The sequence shown here is derived from an EMBL/GenBank/DDBJ whole genome shotgun (WGS) entry which is preliminary data.</text>
</comment>
<name>A0ABU0LQC3_9HYPH</name>
<dbReference type="EMBL" id="JAUSVR010000004">
    <property type="protein sequence ID" value="MDQ0510906.1"/>
    <property type="molecule type" value="Genomic_DNA"/>
</dbReference>
<organism evidence="1 2">
    <name type="scientific">Ancylobacter amanitiformis</name>
    <dbReference type="NCBI Taxonomy" id="217069"/>
    <lineage>
        <taxon>Bacteria</taxon>
        <taxon>Pseudomonadati</taxon>
        <taxon>Pseudomonadota</taxon>
        <taxon>Alphaproteobacteria</taxon>
        <taxon>Hyphomicrobiales</taxon>
        <taxon>Xanthobacteraceae</taxon>
        <taxon>Ancylobacter</taxon>
    </lineage>
</organism>
<accession>A0ABU0LQC3</accession>
<reference evidence="1 2" key="1">
    <citation type="submission" date="2023-07" db="EMBL/GenBank/DDBJ databases">
        <title>Genomic Encyclopedia of Type Strains, Phase IV (KMG-IV): sequencing the most valuable type-strain genomes for metagenomic binning, comparative biology and taxonomic classification.</title>
        <authorList>
            <person name="Goeker M."/>
        </authorList>
    </citation>
    <scope>NUCLEOTIDE SEQUENCE [LARGE SCALE GENOMIC DNA]</scope>
    <source>
        <strain evidence="1 2">DSM 15561</strain>
    </source>
</reference>
<protein>
    <submittedName>
        <fullName evidence="1">Uncharacterized protein</fullName>
    </submittedName>
</protein>
<dbReference type="RefSeq" id="WP_306889622.1">
    <property type="nucleotide sequence ID" value="NZ_JAUSVR010000004.1"/>
</dbReference>
<proteinExistence type="predicted"/>